<feature type="compositionally biased region" description="Low complexity" evidence="1">
    <location>
        <begin position="25"/>
        <end position="54"/>
    </location>
</feature>
<evidence type="ECO:0000256" key="1">
    <source>
        <dbReference type="SAM" id="MobiDB-lite"/>
    </source>
</evidence>
<evidence type="ECO:0000313" key="3">
    <source>
        <dbReference type="Proteomes" id="UP001066276"/>
    </source>
</evidence>
<feature type="region of interest" description="Disordered" evidence="1">
    <location>
        <begin position="1"/>
        <end position="81"/>
    </location>
</feature>
<keyword evidence="3" id="KW-1185">Reference proteome</keyword>
<protein>
    <submittedName>
        <fullName evidence="2">Uncharacterized protein</fullName>
    </submittedName>
</protein>
<accession>A0AAV7NPW3</accession>
<feature type="compositionally biased region" description="Basic residues" evidence="1">
    <location>
        <begin position="8"/>
        <end position="18"/>
    </location>
</feature>
<dbReference type="Proteomes" id="UP001066276">
    <property type="component" value="Chromosome 8"/>
</dbReference>
<gene>
    <name evidence="2" type="ORF">NDU88_006305</name>
</gene>
<organism evidence="2 3">
    <name type="scientific">Pleurodeles waltl</name>
    <name type="common">Iberian ribbed newt</name>
    <dbReference type="NCBI Taxonomy" id="8319"/>
    <lineage>
        <taxon>Eukaryota</taxon>
        <taxon>Metazoa</taxon>
        <taxon>Chordata</taxon>
        <taxon>Craniata</taxon>
        <taxon>Vertebrata</taxon>
        <taxon>Euteleostomi</taxon>
        <taxon>Amphibia</taxon>
        <taxon>Batrachia</taxon>
        <taxon>Caudata</taxon>
        <taxon>Salamandroidea</taxon>
        <taxon>Salamandridae</taxon>
        <taxon>Pleurodelinae</taxon>
        <taxon>Pleurodeles</taxon>
    </lineage>
</organism>
<reference evidence="2" key="1">
    <citation type="journal article" date="2022" name="bioRxiv">
        <title>Sequencing and chromosome-scale assembly of the giantPleurodeles waltlgenome.</title>
        <authorList>
            <person name="Brown T."/>
            <person name="Elewa A."/>
            <person name="Iarovenko S."/>
            <person name="Subramanian E."/>
            <person name="Araus A.J."/>
            <person name="Petzold A."/>
            <person name="Susuki M."/>
            <person name="Suzuki K.-i.T."/>
            <person name="Hayashi T."/>
            <person name="Toyoda A."/>
            <person name="Oliveira C."/>
            <person name="Osipova E."/>
            <person name="Leigh N.D."/>
            <person name="Simon A."/>
            <person name="Yun M.H."/>
        </authorList>
    </citation>
    <scope>NUCLEOTIDE SEQUENCE</scope>
    <source>
        <strain evidence="2">20211129_DDA</strain>
        <tissue evidence="2">Liver</tissue>
    </source>
</reference>
<sequence length="116" mass="12159">MGTDGRKREHPRGRRGQRLRWVQDTEGTSATTSVAAGGSAGPTAPTTSAGASSSINPPDAAAVGQGEPVAAGMGIATPDGHPPARQKIAAWLWQQMLEAIRTEYRRLEALQEVDEA</sequence>
<name>A0AAV7NPW3_PLEWA</name>
<dbReference type="AlphaFoldDB" id="A0AAV7NPW3"/>
<dbReference type="EMBL" id="JANPWB010000012">
    <property type="protein sequence ID" value="KAJ1118110.1"/>
    <property type="molecule type" value="Genomic_DNA"/>
</dbReference>
<evidence type="ECO:0000313" key="2">
    <source>
        <dbReference type="EMBL" id="KAJ1118110.1"/>
    </source>
</evidence>
<proteinExistence type="predicted"/>
<comment type="caution">
    <text evidence="2">The sequence shown here is derived from an EMBL/GenBank/DDBJ whole genome shotgun (WGS) entry which is preliminary data.</text>
</comment>